<dbReference type="EMBL" id="JAPCWZ010000004">
    <property type="protein sequence ID" value="KAK8868465.1"/>
    <property type="molecule type" value="Genomic_DNA"/>
</dbReference>
<organism evidence="1 2">
    <name type="scientific">Apiospora arundinis</name>
    <dbReference type="NCBI Taxonomy" id="335852"/>
    <lineage>
        <taxon>Eukaryota</taxon>
        <taxon>Fungi</taxon>
        <taxon>Dikarya</taxon>
        <taxon>Ascomycota</taxon>
        <taxon>Pezizomycotina</taxon>
        <taxon>Sordariomycetes</taxon>
        <taxon>Xylariomycetidae</taxon>
        <taxon>Amphisphaeriales</taxon>
        <taxon>Apiosporaceae</taxon>
        <taxon>Apiospora</taxon>
    </lineage>
</organism>
<sequence>MAIGGPLSSASLRAAGAGTGFGDVARLTGSLAALQTLGVRVVLDVVGTLTCIAVAILVRVGGGCVGRGQVGVRITVLARGVRYRVDLAAAGHRVVRHIGRGVLEHGVDGLAQIALLFNDRLDLQIDSLKSGCLLCGVGVAVD</sequence>
<comment type="caution">
    <text evidence="1">The sequence shown here is derived from an EMBL/GenBank/DDBJ whole genome shotgun (WGS) entry which is preliminary data.</text>
</comment>
<evidence type="ECO:0000313" key="1">
    <source>
        <dbReference type="EMBL" id="KAK8868465.1"/>
    </source>
</evidence>
<dbReference type="Proteomes" id="UP001390339">
    <property type="component" value="Unassembled WGS sequence"/>
</dbReference>
<protein>
    <submittedName>
        <fullName evidence="1">Uncharacterized protein</fullName>
    </submittedName>
</protein>
<gene>
    <name evidence="1" type="ORF">PGQ11_007043</name>
</gene>
<reference evidence="1 2" key="1">
    <citation type="journal article" date="2024" name="IMA Fungus">
        <title>Apiospora arundinis, a panoply of carbohydrate-active enzymes and secondary metabolites.</title>
        <authorList>
            <person name="Sorensen T."/>
            <person name="Petersen C."/>
            <person name="Muurmann A.T."/>
            <person name="Christiansen J.V."/>
            <person name="Brundto M.L."/>
            <person name="Overgaard C.K."/>
            <person name="Boysen A.T."/>
            <person name="Wollenberg R.D."/>
            <person name="Larsen T.O."/>
            <person name="Sorensen J.L."/>
            <person name="Nielsen K.L."/>
            <person name="Sondergaard T.E."/>
        </authorList>
    </citation>
    <scope>NUCLEOTIDE SEQUENCE [LARGE SCALE GENOMIC DNA]</scope>
    <source>
        <strain evidence="1 2">AAU 773</strain>
    </source>
</reference>
<name>A0ABR2IUJ7_9PEZI</name>
<evidence type="ECO:0000313" key="2">
    <source>
        <dbReference type="Proteomes" id="UP001390339"/>
    </source>
</evidence>
<proteinExistence type="predicted"/>
<keyword evidence="2" id="KW-1185">Reference proteome</keyword>
<accession>A0ABR2IUJ7</accession>